<dbReference type="InterPro" id="IPR001875">
    <property type="entry name" value="DED_dom"/>
</dbReference>
<dbReference type="PROSITE" id="PS50168">
    <property type="entry name" value="DED"/>
    <property type="match status" value="1"/>
</dbReference>
<proteinExistence type="predicted"/>
<protein>
    <recommendedName>
        <fullName evidence="1">DED domain-containing protein</fullName>
    </recommendedName>
</protein>
<gene>
    <name evidence="2" type="ORF">RFH988_LOCUS32433</name>
    <name evidence="3" type="ORF">ZHD862_LOCUS34524</name>
</gene>
<dbReference type="AlphaFoldDB" id="A0A815HJY9"/>
<dbReference type="EMBL" id="CAJNOT010004492">
    <property type="protein sequence ID" value="CAF1434327.1"/>
    <property type="molecule type" value="Genomic_DNA"/>
</dbReference>
<dbReference type="Proteomes" id="UP000663864">
    <property type="component" value="Unassembled WGS sequence"/>
</dbReference>
<organism evidence="2 4">
    <name type="scientific">Rotaria sordida</name>
    <dbReference type="NCBI Taxonomy" id="392033"/>
    <lineage>
        <taxon>Eukaryota</taxon>
        <taxon>Metazoa</taxon>
        <taxon>Spiralia</taxon>
        <taxon>Gnathifera</taxon>
        <taxon>Rotifera</taxon>
        <taxon>Eurotatoria</taxon>
        <taxon>Bdelloidea</taxon>
        <taxon>Philodinida</taxon>
        <taxon>Philodinidae</taxon>
        <taxon>Rotaria</taxon>
    </lineage>
</organism>
<dbReference type="SUPFAM" id="SSF47986">
    <property type="entry name" value="DEATH domain"/>
    <property type="match status" value="1"/>
</dbReference>
<evidence type="ECO:0000313" key="4">
    <source>
        <dbReference type="Proteomes" id="UP000663882"/>
    </source>
</evidence>
<dbReference type="Gene3D" id="1.10.533.10">
    <property type="entry name" value="Death Domain, Fas"/>
    <property type="match status" value="1"/>
</dbReference>
<sequence length="128" mass="14920">MDSLRLRGIIVKLQDRLSNDDRKRLHFYLGNDVPRRIRDDASLSGTLSLMDSLFDQDKINEKDFTFLINAFNEIQCIDAVKLLREHLRQIQSNGLNQSIESLSMIMPPMINQLLQDQDEDKYAVNHCK</sequence>
<dbReference type="Proteomes" id="UP000663882">
    <property type="component" value="Unassembled WGS sequence"/>
</dbReference>
<comment type="caution">
    <text evidence="2">The sequence shown here is derived from an EMBL/GenBank/DDBJ whole genome shotgun (WGS) entry which is preliminary data.</text>
</comment>
<dbReference type="OrthoDB" id="9979602at2759"/>
<accession>A0A815HJY9</accession>
<dbReference type="EMBL" id="CAJNOO010003759">
    <property type="protein sequence ID" value="CAF1353599.1"/>
    <property type="molecule type" value="Genomic_DNA"/>
</dbReference>
<evidence type="ECO:0000259" key="1">
    <source>
        <dbReference type="PROSITE" id="PS50168"/>
    </source>
</evidence>
<dbReference type="GO" id="GO:0042981">
    <property type="term" value="P:regulation of apoptotic process"/>
    <property type="evidence" value="ECO:0007669"/>
    <property type="project" value="InterPro"/>
</dbReference>
<feature type="domain" description="DED" evidence="1">
    <location>
        <begin position="5"/>
        <end position="85"/>
    </location>
</feature>
<name>A0A815HJY9_9BILA</name>
<reference evidence="2" key="1">
    <citation type="submission" date="2021-02" db="EMBL/GenBank/DDBJ databases">
        <authorList>
            <person name="Nowell W R."/>
        </authorList>
    </citation>
    <scope>NUCLEOTIDE SEQUENCE</scope>
</reference>
<evidence type="ECO:0000313" key="2">
    <source>
        <dbReference type="EMBL" id="CAF1353599.1"/>
    </source>
</evidence>
<dbReference type="InterPro" id="IPR011029">
    <property type="entry name" value="DEATH-like_dom_sf"/>
</dbReference>
<evidence type="ECO:0000313" key="3">
    <source>
        <dbReference type="EMBL" id="CAF1434327.1"/>
    </source>
</evidence>